<dbReference type="AlphaFoldDB" id="A0A2T0LKU5"/>
<dbReference type="Proteomes" id="UP000238362">
    <property type="component" value="Unassembled WGS sequence"/>
</dbReference>
<feature type="compositionally biased region" description="Basic and acidic residues" evidence="1">
    <location>
        <begin position="62"/>
        <end position="92"/>
    </location>
</feature>
<organism evidence="2 3">
    <name type="scientific">Prauserella shujinwangii</name>
    <dbReference type="NCBI Taxonomy" id="1453103"/>
    <lineage>
        <taxon>Bacteria</taxon>
        <taxon>Bacillati</taxon>
        <taxon>Actinomycetota</taxon>
        <taxon>Actinomycetes</taxon>
        <taxon>Pseudonocardiales</taxon>
        <taxon>Pseudonocardiaceae</taxon>
        <taxon>Prauserella</taxon>
    </lineage>
</organism>
<feature type="region of interest" description="Disordered" evidence="1">
    <location>
        <begin position="1"/>
        <end position="110"/>
    </location>
</feature>
<evidence type="ECO:0000313" key="2">
    <source>
        <dbReference type="EMBL" id="PRX43471.1"/>
    </source>
</evidence>
<keyword evidence="3" id="KW-1185">Reference proteome</keyword>
<comment type="caution">
    <text evidence="2">The sequence shown here is derived from an EMBL/GenBank/DDBJ whole genome shotgun (WGS) entry which is preliminary data.</text>
</comment>
<proteinExistence type="predicted"/>
<protein>
    <submittedName>
        <fullName evidence="2">Uncharacterized protein</fullName>
    </submittedName>
</protein>
<reference evidence="2 3" key="1">
    <citation type="submission" date="2018-03" db="EMBL/GenBank/DDBJ databases">
        <title>Genomic Encyclopedia of Type Strains, Phase III (KMG-III): the genomes of soil and plant-associated and newly described type strains.</title>
        <authorList>
            <person name="Whitman W."/>
        </authorList>
    </citation>
    <scope>NUCLEOTIDE SEQUENCE [LARGE SCALE GENOMIC DNA]</scope>
    <source>
        <strain evidence="2 3">CGMCC 4.7125</strain>
    </source>
</reference>
<gene>
    <name evidence="2" type="ORF">B0I33_11589</name>
</gene>
<feature type="region of interest" description="Disordered" evidence="1">
    <location>
        <begin position="195"/>
        <end position="238"/>
    </location>
</feature>
<name>A0A2T0LKU5_9PSEU</name>
<evidence type="ECO:0000313" key="3">
    <source>
        <dbReference type="Proteomes" id="UP000238362"/>
    </source>
</evidence>
<evidence type="ECO:0000256" key="1">
    <source>
        <dbReference type="SAM" id="MobiDB-lite"/>
    </source>
</evidence>
<accession>A0A2T0LKU5</accession>
<dbReference type="EMBL" id="PVNH01000015">
    <property type="protein sequence ID" value="PRX43471.1"/>
    <property type="molecule type" value="Genomic_DNA"/>
</dbReference>
<feature type="compositionally biased region" description="Low complexity" evidence="1">
    <location>
        <begin position="278"/>
        <end position="290"/>
    </location>
</feature>
<feature type="region of interest" description="Disordered" evidence="1">
    <location>
        <begin position="251"/>
        <end position="298"/>
    </location>
</feature>
<sequence>MAGQEAGEQRAQFGGGHGGADAPVRTAAEGQPLVRGGPDGLAVPAEPSLGPEGARVPVDRSGPVRDVRAVEHGGARPDPVPGEREVRRDVPRGQHGGRVQPQALGDHGPQVGQPGQVVHLRRPVTEHGGHLPAGLRPGPRMRAARVQDPRHGRARRLVPGGDQRDHLVTHLVVGQAVAVAVAPVHQCGQHMSARLPTVLPDQRDLRVDAGVDPGPGRRGPPPPRGAQPPVQAHDLREPVDQVEQRLQVRRQRLGAARQPRSEQGPYGAPPDRRPESLVGVHPGAPVPGGHRLVGGVGHDPQVAADTAVLQRGLHQPAPPPVVRAVGHDQ</sequence>